<dbReference type="Gramene" id="OB05G21260.1">
    <property type="protein sequence ID" value="OB05G21260.1"/>
    <property type="gene ID" value="OB05G21260"/>
</dbReference>
<feature type="region of interest" description="Disordered" evidence="1">
    <location>
        <begin position="1"/>
        <end position="83"/>
    </location>
</feature>
<proteinExistence type="predicted"/>
<feature type="compositionally biased region" description="Basic and acidic residues" evidence="1">
    <location>
        <begin position="219"/>
        <end position="236"/>
    </location>
</feature>
<feature type="compositionally biased region" description="Basic and acidic residues" evidence="1">
    <location>
        <begin position="1"/>
        <end position="22"/>
    </location>
</feature>
<reference evidence="2" key="2">
    <citation type="submission" date="2013-04" db="UniProtKB">
        <authorList>
            <consortium name="EnsemblPlants"/>
        </authorList>
    </citation>
    <scope>IDENTIFICATION</scope>
</reference>
<evidence type="ECO:0000313" key="3">
    <source>
        <dbReference type="Proteomes" id="UP000006038"/>
    </source>
</evidence>
<reference evidence="2" key="1">
    <citation type="journal article" date="2013" name="Nat. Commun.">
        <title>Whole-genome sequencing of Oryza brachyantha reveals mechanisms underlying Oryza genome evolution.</title>
        <authorList>
            <person name="Chen J."/>
            <person name="Huang Q."/>
            <person name="Gao D."/>
            <person name="Wang J."/>
            <person name="Lang Y."/>
            <person name="Liu T."/>
            <person name="Li B."/>
            <person name="Bai Z."/>
            <person name="Luis Goicoechea J."/>
            <person name="Liang C."/>
            <person name="Chen C."/>
            <person name="Zhang W."/>
            <person name="Sun S."/>
            <person name="Liao Y."/>
            <person name="Zhang X."/>
            <person name="Yang L."/>
            <person name="Song C."/>
            <person name="Wang M."/>
            <person name="Shi J."/>
            <person name="Liu G."/>
            <person name="Liu J."/>
            <person name="Zhou H."/>
            <person name="Zhou W."/>
            <person name="Yu Q."/>
            <person name="An N."/>
            <person name="Chen Y."/>
            <person name="Cai Q."/>
            <person name="Wang B."/>
            <person name="Liu B."/>
            <person name="Min J."/>
            <person name="Huang Y."/>
            <person name="Wu H."/>
            <person name="Li Z."/>
            <person name="Zhang Y."/>
            <person name="Yin Y."/>
            <person name="Song W."/>
            <person name="Jiang J."/>
            <person name="Jackson S.A."/>
            <person name="Wing R.A."/>
            <person name="Wang J."/>
            <person name="Chen M."/>
        </authorList>
    </citation>
    <scope>NUCLEOTIDE SEQUENCE [LARGE SCALE GENOMIC DNA]</scope>
    <source>
        <strain evidence="2">cv. IRGC 101232</strain>
    </source>
</reference>
<dbReference type="AlphaFoldDB" id="J3M6A2"/>
<dbReference type="EnsemblPlants" id="OB05G21260.1">
    <property type="protein sequence ID" value="OB05G21260.1"/>
    <property type="gene ID" value="OB05G21260"/>
</dbReference>
<dbReference type="HOGENOM" id="CLU_1178003_0_0_1"/>
<dbReference type="Proteomes" id="UP000006038">
    <property type="component" value="Chromosome 5"/>
</dbReference>
<organism evidence="2">
    <name type="scientific">Oryza brachyantha</name>
    <name type="common">malo sina</name>
    <dbReference type="NCBI Taxonomy" id="4533"/>
    <lineage>
        <taxon>Eukaryota</taxon>
        <taxon>Viridiplantae</taxon>
        <taxon>Streptophyta</taxon>
        <taxon>Embryophyta</taxon>
        <taxon>Tracheophyta</taxon>
        <taxon>Spermatophyta</taxon>
        <taxon>Magnoliopsida</taxon>
        <taxon>Liliopsida</taxon>
        <taxon>Poales</taxon>
        <taxon>Poaceae</taxon>
        <taxon>BOP clade</taxon>
        <taxon>Oryzoideae</taxon>
        <taxon>Oryzeae</taxon>
        <taxon>Oryzinae</taxon>
        <taxon>Oryza</taxon>
    </lineage>
</organism>
<keyword evidence="3" id="KW-1185">Reference proteome</keyword>
<protein>
    <submittedName>
        <fullName evidence="2">Uncharacterized protein</fullName>
    </submittedName>
</protein>
<feature type="region of interest" description="Disordered" evidence="1">
    <location>
        <begin position="143"/>
        <end position="167"/>
    </location>
</feature>
<evidence type="ECO:0000313" key="2">
    <source>
        <dbReference type="EnsemblPlants" id="OB05G21260.1"/>
    </source>
</evidence>
<evidence type="ECO:0000256" key="1">
    <source>
        <dbReference type="SAM" id="MobiDB-lite"/>
    </source>
</evidence>
<accession>J3M6A2</accession>
<sequence length="236" mass="26731">MFFTWRERERGRERKEAEEERLTSQTMEQSWLMPFSPRREQTAASVSEPSPHTAPDARSTAVASSSPAFRSFPTDSERASPCSSDEMCRILAARRAGHPPKRNRSSSSFFFFLLDLSLTSPLPSQRQSLLSLSLSLGWASQRQVESSTSQPPRHGDGQKPWRRPPLLPSSVRFHLGATLRIQETASYPPIPDKAGRADQFQEPTNQSRTHGQEEQEQEEMSRGVVRDGRERYVCPS</sequence>
<feature type="region of interest" description="Disordered" evidence="1">
    <location>
        <begin position="183"/>
        <end position="236"/>
    </location>
</feature>
<name>J3M6A2_ORYBR</name>